<dbReference type="Pfam" id="PF12738">
    <property type="entry name" value="PTCB-BRCT"/>
    <property type="match status" value="3"/>
</dbReference>
<dbReference type="CDD" id="cd17728">
    <property type="entry name" value="BRCT_TopBP1_rpt8"/>
    <property type="match status" value="1"/>
</dbReference>
<dbReference type="PANTHER" id="PTHR13561">
    <property type="entry name" value="DNA REPLICATION REGULATOR DPB11-RELATED"/>
    <property type="match status" value="1"/>
</dbReference>
<evidence type="ECO:0000256" key="3">
    <source>
        <dbReference type="SAM" id="SignalP"/>
    </source>
</evidence>
<feature type="compositionally biased region" description="Basic and acidic residues" evidence="2">
    <location>
        <begin position="622"/>
        <end position="636"/>
    </location>
</feature>
<feature type="chain" id="PRO_5045517171" evidence="3">
    <location>
        <begin position="22"/>
        <end position="850"/>
    </location>
</feature>
<feature type="region of interest" description="Disordered" evidence="2">
    <location>
        <begin position="477"/>
        <end position="529"/>
    </location>
</feature>
<evidence type="ECO:0000313" key="5">
    <source>
        <dbReference type="EMBL" id="KAL2916595.1"/>
    </source>
</evidence>
<reference evidence="5 6" key="1">
    <citation type="submission" date="2023-09" db="EMBL/GenBank/DDBJ databases">
        <title>Pangenome analysis of Batrachochytrium dendrobatidis and related Chytrids.</title>
        <authorList>
            <person name="Yacoub M.N."/>
            <person name="Stajich J.E."/>
            <person name="James T.Y."/>
        </authorList>
    </citation>
    <scope>NUCLEOTIDE SEQUENCE [LARGE SCALE GENOMIC DNA]</scope>
    <source>
        <strain evidence="5 6">JEL0888</strain>
    </source>
</reference>
<feature type="compositionally biased region" description="Basic and acidic residues" evidence="2">
    <location>
        <begin position="493"/>
        <end position="507"/>
    </location>
</feature>
<dbReference type="CDD" id="cd17738">
    <property type="entry name" value="BRCT_TopBP1_rpt7"/>
    <property type="match status" value="1"/>
</dbReference>
<dbReference type="EMBL" id="JADGIZ020000015">
    <property type="protein sequence ID" value="KAL2916595.1"/>
    <property type="molecule type" value="Genomic_DNA"/>
</dbReference>
<dbReference type="PANTHER" id="PTHR13561:SF20">
    <property type="entry name" value="DNA TOPOISOMERASE 2-BINDING PROTEIN 1"/>
    <property type="match status" value="1"/>
</dbReference>
<proteinExistence type="predicted"/>
<keyword evidence="6" id="KW-1185">Reference proteome</keyword>
<dbReference type="CDD" id="cd17731">
    <property type="entry name" value="BRCT_TopBP1_rpt2_like"/>
    <property type="match status" value="2"/>
</dbReference>
<keyword evidence="3" id="KW-0732">Signal</keyword>
<comment type="caution">
    <text evidence="5">The sequence shown here is derived from an EMBL/GenBank/DDBJ whole genome shotgun (WGS) entry which is preliminary data.</text>
</comment>
<dbReference type="InterPro" id="IPR049936">
    <property type="entry name" value="TopBP1_BRCT_8"/>
</dbReference>
<dbReference type="SUPFAM" id="SSF52113">
    <property type="entry name" value="BRCT domain"/>
    <property type="match status" value="4"/>
</dbReference>
<dbReference type="Gene3D" id="3.40.50.10190">
    <property type="entry name" value="BRCT domain"/>
    <property type="match status" value="6"/>
</dbReference>
<evidence type="ECO:0000259" key="4">
    <source>
        <dbReference type="PROSITE" id="PS50172"/>
    </source>
</evidence>
<dbReference type="InterPro" id="IPR001357">
    <property type="entry name" value="BRCT_dom"/>
</dbReference>
<feature type="domain" description="BRCT" evidence="4">
    <location>
        <begin position="321"/>
        <end position="406"/>
    </location>
</feature>
<protein>
    <submittedName>
        <fullName evidence="5">DNA topoisomerase 2-binding protein 1</fullName>
    </submittedName>
</protein>
<evidence type="ECO:0000256" key="2">
    <source>
        <dbReference type="SAM" id="MobiDB-lite"/>
    </source>
</evidence>
<feature type="region of interest" description="Disordered" evidence="2">
    <location>
        <begin position="605"/>
        <end position="644"/>
    </location>
</feature>
<dbReference type="InterPro" id="IPR059215">
    <property type="entry name" value="BRCT2_TopBP1-like"/>
</dbReference>
<gene>
    <name evidence="5" type="primary">TOPBP1</name>
    <name evidence="5" type="ORF">HK105_203707</name>
</gene>
<evidence type="ECO:0000256" key="1">
    <source>
        <dbReference type="ARBA" id="ARBA00022737"/>
    </source>
</evidence>
<name>A0ABR4NAP3_9FUNG</name>
<evidence type="ECO:0000313" key="6">
    <source>
        <dbReference type="Proteomes" id="UP001527925"/>
    </source>
</evidence>
<dbReference type="Pfam" id="PF16770">
    <property type="entry name" value="RTT107_BRCT_5"/>
    <property type="match status" value="1"/>
</dbReference>
<dbReference type="Proteomes" id="UP001527925">
    <property type="component" value="Unassembled WGS sequence"/>
</dbReference>
<feature type="signal peptide" evidence="3">
    <location>
        <begin position="1"/>
        <end position="21"/>
    </location>
</feature>
<feature type="domain" description="BRCT" evidence="4">
    <location>
        <begin position="650"/>
        <end position="732"/>
    </location>
</feature>
<accession>A0ABR4NAP3</accession>
<dbReference type="SMART" id="SM00292">
    <property type="entry name" value="BRCT"/>
    <property type="match status" value="4"/>
</dbReference>
<sequence>MPAVPARARGALAGFVVCVSALSEADRALVERRVLELGGSFSGCLTTQVTHLISSSTSTEKYKRNGFLASSRHPPTTSRFEPLSTLGAMLEELTFCACLQPFQHYLLPPFKGILVCVSGYPTSIRSEIEQRVMDLGGAFTFALSRDCTHLICSSPSGSKYNFAREWKLSIVSIEWLNECCRKNGRVDEADFPVVPIDESADGGDIPDGGEGVEWSRTNADETSKFLCASFHIVGFAEAQCRAIQARIVQAGGTVKKTANADFVLAPFVGSADASSIVSGSSRSNLVTEYWLEASIECRECLDPAINVMYRPSTKSFPIRATSLKISITGYESYERFHLTRAIGILGSSFSDKLSKTCQILVSHPVKGPAAPKFQKAREWRIKIVDGDWLLACLSEGKYVDCEPFVLPRDPASARKKARDSRVLDLEADGFLQSLSRIPPAAGARGSIGRLQDALTYALDGAEASAAAPAHCTEPNGAYDGTAAAGNASRGVSSRHESPETHMPRGENRLSGPEASGRADAASPRAPEVAREPIDDLSLFIKKPRPNVKWMLNSQRPIFANREPSVRPEDDADQLPARVAEVVASVTYTDPEGLNEKRKLLERLESPAAKRRSPHGLGPADRQPSDAHLSTRDRDQQNARQTLTHRDQERVFLFSGIPQQQRRSMAESVKRVGGRVLDIEGWDHSCTHLVVSAPGRSEKFLAACASGRWILKPSYIQACASAGKFVPEEEHEWNEADDDLGGAAARRWRRAVQLHGSRGSFKDWTVLLLVDDAKRDGFVKVLSSGGAQVVVGKPSLRGVDENSFTHAIVDSSKTAAVARLAKLGIAAFDTQLVVDFLFNESPNVDRFRLRP</sequence>
<dbReference type="PROSITE" id="PS50172">
    <property type="entry name" value="BRCT"/>
    <property type="match status" value="4"/>
</dbReference>
<keyword evidence="1" id="KW-0677">Repeat</keyword>
<dbReference type="InterPro" id="IPR036420">
    <property type="entry name" value="BRCT_dom_sf"/>
</dbReference>
<organism evidence="5 6">
    <name type="scientific">Polyrhizophydium stewartii</name>
    <dbReference type="NCBI Taxonomy" id="2732419"/>
    <lineage>
        <taxon>Eukaryota</taxon>
        <taxon>Fungi</taxon>
        <taxon>Fungi incertae sedis</taxon>
        <taxon>Chytridiomycota</taxon>
        <taxon>Chytridiomycota incertae sedis</taxon>
        <taxon>Chytridiomycetes</taxon>
        <taxon>Rhizophydiales</taxon>
        <taxon>Rhizophydiales incertae sedis</taxon>
        <taxon>Polyrhizophydium</taxon>
    </lineage>
</organism>
<feature type="domain" description="BRCT" evidence="4">
    <location>
        <begin position="7"/>
        <end position="63"/>
    </location>
</feature>
<feature type="domain" description="BRCT" evidence="4">
    <location>
        <begin position="105"/>
        <end position="193"/>
    </location>
</feature>